<name>A0A369V019_9ACTN</name>
<proteinExistence type="predicted"/>
<dbReference type="OrthoDB" id="3626437at2"/>
<dbReference type="Proteomes" id="UP000253742">
    <property type="component" value="Unassembled WGS sequence"/>
</dbReference>
<dbReference type="AlphaFoldDB" id="A0A369V019"/>
<dbReference type="InterPro" id="IPR001387">
    <property type="entry name" value="Cro/C1-type_HTH"/>
</dbReference>
<comment type="caution">
    <text evidence="2">The sequence shown here is derived from an EMBL/GenBank/DDBJ whole genome shotgun (WGS) entry which is preliminary data.</text>
</comment>
<dbReference type="EMBL" id="QQBH01000061">
    <property type="protein sequence ID" value="RDD83899.1"/>
    <property type="molecule type" value="Genomic_DNA"/>
</dbReference>
<protein>
    <submittedName>
        <fullName evidence="2">XRE family transcriptional regulator</fullName>
    </submittedName>
</protein>
<accession>A0A369V019</accession>
<reference evidence="2 3" key="1">
    <citation type="submission" date="2018-07" db="EMBL/GenBank/DDBJ databases">
        <title>Genome guided investigation of antibiotics producing actinomycetales strain isolated from a Macau mangrove ecosystem.</title>
        <authorList>
            <person name="Hu D."/>
        </authorList>
    </citation>
    <scope>NUCLEOTIDE SEQUENCE [LARGE SCALE GENOMIC DNA]</scope>
    <source>
        <strain evidence="2 3">2297</strain>
    </source>
</reference>
<dbReference type="Pfam" id="PF13443">
    <property type="entry name" value="HTH_26"/>
    <property type="match status" value="1"/>
</dbReference>
<dbReference type="RefSeq" id="WP_114534206.1">
    <property type="nucleotide sequence ID" value="NZ_QQBH01000061.1"/>
</dbReference>
<feature type="domain" description="HTH cro/C1-type" evidence="1">
    <location>
        <begin position="28"/>
        <end position="71"/>
    </location>
</feature>
<organism evidence="2 3">
    <name type="scientific">Streptomyces parvulus</name>
    <dbReference type="NCBI Taxonomy" id="146923"/>
    <lineage>
        <taxon>Bacteria</taxon>
        <taxon>Bacillati</taxon>
        <taxon>Actinomycetota</taxon>
        <taxon>Actinomycetes</taxon>
        <taxon>Kitasatosporales</taxon>
        <taxon>Streptomycetaceae</taxon>
        <taxon>Streptomyces</taxon>
    </lineage>
</organism>
<evidence type="ECO:0000313" key="3">
    <source>
        <dbReference type="Proteomes" id="UP000253742"/>
    </source>
</evidence>
<evidence type="ECO:0000313" key="2">
    <source>
        <dbReference type="EMBL" id="RDD83899.1"/>
    </source>
</evidence>
<evidence type="ECO:0000259" key="1">
    <source>
        <dbReference type="Pfam" id="PF13443"/>
    </source>
</evidence>
<gene>
    <name evidence="2" type="ORF">DVZ84_38120</name>
</gene>
<sequence>MRWQLRLRAAECGVFTAVEMRRLLAEAGLRISVGKMSALWSATVAPVSVRLDDLEVICRVLGCDAAGLLALDPLPGPPAPPAPLAPPGLAAASPGVAWAWNNGAATERPAGRPRPSLPPV</sequence>